<evidence type="ECO:0000256" key="2">
    <source>
        <dbReference type="ARBA" id="ARBA00022771"/>
    </source>
</evidence>
<dbReference type="Gene3D" id="3.40.50.1460">
    <property type="match status" value="1"/>
</dbReference>
<keyword evidence="7" id="KW-1185">Reference proteome</keyword>
<dbReference type="HOGENOM" id="CLU_246236_0_0_1"/>
<dbReference type="OMA" id="DMEELYW"/>
<dbReference type="SMART" id="SM00291">
    <property type="entry name" value="ZnF_ZZ"/>
    <property type="match status" value="1"/>
</dbReference>
<proteinExistence type="predicted"/>
<evidence type="ECO:0000256" key="4">
    <source>
        <dbReference type="PROSITE-ProRule" id="PRU00228"/>
    </source>
</evidence>
<dbReference type="EMBL" id="KE145367">
    <property type="protein sequence ID" value="EPE29939.1"/>
    <property type="molecule type" value="Genomic_DNA"/>
</dbReference>
<dbReference type="PROSITE" id="PS01357">
    <property type="entry name" value="ZF_ZZ_1"/>
    <property type="match status" value="1"/>
</dbReference>
<dbReference type="Pfam" id="PF00569">
    <property type="entry name" value="ZZ"/>
    <property type="match status" value="1"/>
</dbReference>
<evidence type="ECO:0000313" key="7">
    <source>
        <dbReference type="Proteomes" id="UP000016922"/>
    </source>
</evidence>
<keyword evidence="3" id="KW-0862">Zinc</keyword>
<dbReference type="Gene3D" id="3.30.60.90">
    <property type="match status" value="1"/>
</dbReference>
<name>S3CYA2_GLAL2</name>
<dbReference type="RefSeq" id="XP_008084048.1">
    <property type="nucleotide sequence ID" value="XM_008085857.1"/>
</dbReference>
<dbReference type="SUPFAM" id="SSF57850">
    <property type="entry name" value="RING/U-box"/>
    <property type="match status" value="1"/>
</dbReference>
<dbReference type="InterPro" id="IPR043145">
    <property type="entry name" value="Znf_ZZ_sf"/>
</dbReference>
<keyword evidence="1" id="KW-0479">Metal-binding</keyword>
<dbReference type="InterPro" id="IPR024983">
    <property type="entry name" value="CHAT_dom"/>
</dbReference>
<keyword evidence="2 4" id="KW-0863">Zinc-finger</keyword>
<dbReference type="OrthoDB" id="9991317at2759"/>
<dbReference type="eggNOG" id="ENOG502SADU">
    <property type="taxonomic scope" value="Eukaryota"/>
</dbReference>
<dbReference type="GeneID" id="19460157"/>
<protein>
    <recommendedName>
        <fullName evidence="5">ZZ-type domain-containing protein</fullName>
    </recommendedName>
</protein>
<gene>
    <name evidence="6" type="ORF">GLAREA_01099</name>
</gene>
<dbReference type="Proteomes" id="UP000016922">
    <property type="component" value="Unassembled WGS sequence"/>
</dbReference>
<dbReference type="GO" id="GO:0008270">
    <property type="term" value="F:zinc ion binding"/>
    <property type="evidence" value="ECO:0007669"/>
    <property type="project" value="UniProtKB-KW"/>
</dbReference>
<evidence type="ECO:0000313" key="6">
    <source>
        <dbReference type="EMBL" id="EPE29939.1"/>
    </source>
</evidence>
<dbReference type="STRING" id="1116229.S3CYA2"/>
<dbReference type="InterPro" id="IPR000433">
    <property type="entry name" value="Znf_ZZ"/>
</dbReference>
<evidence type="ECO:0000256" key="1">
    <source>
        <dbReference type="ARBA" id="ARBA00022723"/>
    </source>
</evidence>
<dbReference type="CDD" id="cd02249">
    <property type="entry name" value="ZZ"/>
    <property type="match status" value="1"/>
</dbReference>
<reference evidence="6 7" key="1">
    <citation type="journal article" date="2013" name="BMC Genomics">
        <title>Genomics-driven discovery of the pneumocandin biosynthetic gene cluster in the fungus Glarea lozoyensis.</title>
        <authorList>
            <person name="Chen L."/>
            <person name="Yue Q."/>
            <person name="Zhang X."/>
            <person name="Xiang M."/>
            <person name="Wang C."/>
            <person name="Li S."/>
            <person name="Che Y."/>
            <person name="Ortiz-Lopez F.J."/>
            <person name="Bills G.F."/>
            <person name="Liu X."/>
            <person name="An Z."/>
        </authorList>
    </citation>
    <scope>NUCLEOTIDE SEQUENCE [LARGE SCALE GENOMIC DNA]</scope>
    <source>
        <strain evidence="7">ATCC 20868 / MF5171</strain>
    </source>
</reference>
<feature type="domain" description="ZZ-type" evidence="5">
    <location>
        <begin position="29"/>
        <end position="83"/>
    </location>
</feature>
<accession>S3CYA2</accession>
<evidence type="ECO:0000259" key="5">
    <source>
        <dbReference type="PROSITE" id="PS50135"/>
    </source>
</evidence>
<dbReference type="Pfam" id="PF12770">
    <property type="entry name" value="CHAT"/>
    <property type="match status" value="1"/>
</dbReference>
<organism evidence="6 7">
    <name type="scientific">Glarea lozoyensis (strain ATCC 20868 / MF5171)</name>
    <dbReference type="NCBI Taxonomy" id="1116229"/>
    <lineage>
        <taxon>Eukaryota</taxon>
        <taxon>Fungi</taxon>
        <taxon>Dikarya</taxon>
        <taxon>Ascomycota</taxon>
        <taxon>Pezizomycotina</taxon>
        <taxon>Leotiomycetes</taxon>
        <taxon>Helotiales</taxon>
        <taxon>Helotiaceae</taxon>
        <taxon>Glarea</taxon>
    </lineage>
</organism>
<sequence>MENEEIDETMATLMDAVNLICTVEDEYVHQDIQCDTCSQPIVGRRFRCSKCEDFDLCSQCRSNGFGDEHDPDHLFYPIQYRRLFLPPANGEDFALLQKFDQATTSMSFYLHYPWFFGPPIFEKLVVGTPNEEESRALLVQLEESLDGIHLQVALDGVIRLLAPEDWNWRQVQDHVKPLLELQLVRAQSSSSFYQLYHALESQSNVAQSAPNINSSEVLRLRKLLFDTDLDRNSVQGCKDALKVFIASRSSGDGFADLSIPADKISESAKYMEMLSRGFDLNSAFLPIFEEVEALLKLRRPGSPDREWSISKSMQTWQEYTIAYSSILARVEQYLDQSLRRVTDMGNNSCYGSLQPQPSDAILDTFTHLILCRQFKAAQQLISGLDNLNPLHVLKIMCFYELTGAVSEACHIAHSAVERFHVKAQIVENFIWNDIFMLCEVYFSCFTHGRWTEAIVRAIATLDQIASISETLLSFENCVLELYCFKIFLLAAKDRNDLLQPEIVSSFTTRLRYLRESLNKFGAQGLALHVFDIELRVRQEEEMIFELEQTESLRHRRVLVVKSEPAVRSLEDFLFMLSKHQDSENLGREQAAVEASARLLFGYALAENELDDLTRTIMKKNLCRVWQLFELCDSSLGKAEAALLSLRYYTSLDTADLPGWNGIEACFKAQSYFKGLIKFHEFQAADKLDTNPTKDETLSASLLPTGPSLYRKLLPIAEEMGDKLLFRNCRVRSMRSWIEGPTFIMLCENVFHPDTGLLGDELFLEASRLLSQLYEVNNNFIESSAFALLHLRLAHARQDHVLLDLATTLYFRCIGNMVSTKDDADRIYEVASLAFSFDRTISRLCHPVLAQMESSDFVISAGSLPIESLLWPVQLVRHIVEDDGIQSMSPQLISVVYRSIKLAVDLFLLLPREFHGLFFSKICEALGLAAEMLANPILSLLCYNLGQSQLVAFDGYMRAVLQLRIGRRITSWIYTDRSNFLALQEVAFAYLDQAVDFFWGEYSRQSSYRNGLESSLVLARAHLREVQFLIENADWGEHNDAEDEDLTEEQQANKKRLQGHFEAGLSPIQRAIAGNLVLRRQLGSLPAMQALENSRLFYFGDMEELYWNEMGLEMDKSRITRDPEPLLVAIQKWKAVSLRDTISRRLKYDTPAPESVAYGQPWSSNVNIPETLYPVIEPPEFEEKLIWGMAEIAEAHLEAGQSIVFVDWTRYYDTLFMVAYDGTEGRIKKAVLEIDYHAIETWVHSELGVSSLHQGRTNRKRLHKSSRLKDLRPILEKLEGFVKPKDLLVFCPTGILHAVPLQAIPFGSKGKPLIASNPVVFCPSLSLLQTCVASVQNSPVLSSLPAAAITRLGPGDAQEEVRMFETAQKGLADGLLQASFTSGEEATRDVFMNRSRGTRLLHYHGHAYLEAAQRRDRALQLEPRKATMDLPQNDGLLTVMDIFDLKLDSAVVVLLACASGEDDVAPNDDPLGLLSAFLYAGASSVIATRWPTQTSDARDFAETFYQKAFSSRKDGTVNLALAVQAAVLELWENWDEDDPYHWAQFQLHGCWFGKL</sequence>
<dbReference type="PROSITE" id="PS50135">
    <property type="entry name" value="ZF_ZZ_2"/>
    <property type="match status" value="1"/>
</dbReference>
<evidence type="ECO:0000256" key="3">
    <source>
        <dbReference type="ARBA" id="ARBA00022833"/>
    </source>
</evidence>
<dbReference type="KEGG" id="glz:GLAREA_01099"/>